<evidence type="ECO:0000313" key="4">
    <source>
        <dbReference type="EMBL" id="KAF7422299.1"/>
    </source>
</evidence>
<evidence type="ECO:0000256" key="2">
    <source>
        <dbReference type="SAM" id="Phobius"/>
    </source>
</evidence>
<organism evidence="4 5">
    <name type="scientific">Pleurotus ostreatus</name>
    <name type="common">Oyster mushroom</name>
    <name type="synonym">White-rot fungus</name>
    <dbReference type="NCBI Taxonomy" id="5322"/>
    <lineage>
        <taxon>Eukaryota</taxon>
        <taxon>Fungi</taxon>
        <taxon>Dikarya</taxon>
        <taxon>Basidiomycota</taxon>
        <taxon>Agaricomycotina</taxon>
        <taxon>Agaricomycetes</taxon>
        <taxon>Agaricomycetidae</taxon>
        <taxon>Agaricales</taxon>
        <taxon>Pleurotineae</taxon>
        <taxon>Pleurotaceae</taxon>
        <taxon>Pleurotus</taxon>
    </lineage>
</organism>
<dbReference type="GeneID" id="59380273"/>
<keyword evidence="2" id="KW-0812">Transmembrane</keyword>
<dbReference type="PANTHER" id="PTHR40465">
    <property type="entry name" value="CHROMOSOME 1, WHOLE GENOME SHOTGUN SEQUENCE"/>
    <property type="match status" value="1"/>
</dbReference>
<feature type="transmembrane region" description="Helical" evidence="2">
    <location>
        <begin position="82"/>
        <end position="105"/>
    </location>
</feature>
<dbReference type="InterPro" id="IPR045339">
    <property type="entry name" value="DUF6534"/>
</dbReference>
<evidence type="ECO:0000259" key="3">
    <source>
        <dbReference type="Pfam" id="PF20152"/>
    </source>
</evidence>
<dbReference type="VEuPathDB" id="FungiDB:PC9H_010455"/>
<proteinExistence type="predicted"/>
<sequence length="331" mass="36688">MAGIDSLFGPMLIGVCLNSMLYGLLILQTYTYYQTRKDYGRPFLDYLVLYLLFMETLNTAFDIALIYEPLILRYGTEEAVKFVPLMLIADPIVMAFISTPIQLFFARRIYIISGSMLIVAPILFFAFCSLTGAIAATICTAIIREFARLQELKGAIMTWLFSSAIADIIITTSLLVHLYRKKTGVKATDDMINKIMRFTLQTGLLTSIFASLDVILFIAIPDTAYNFALDFPLSKLYTNSLLSSLNARVEYEKMKVDHLSVGNTTGAEGLEFRQFSSPQTHVPPGTFQRLRRGGATDLQQIPGETQQDPASPGGRSDFKVDLGLDGGSTPA</sequence>
<gene>
    <name evidence="4" type="ORF">PC9H_010455</name>
</gene>
<feature type="transmembrane region" description="Helical" evidence="2">
    <location>
        <begin position="6"/>
        <end position="27"/>
    </location>
</feature>
<comment type="caution">
    <text evidence="4">The sequence shown here is derived from an EMBL/GenBank/DDBJ whole genome shotgun (WGS) entry which is preliminary data.</text>
</comment>
<feature type="transmembrane region" description="Helical" evidence="2">
    <location>
        <begin position="47"/>
        <end position="67"/>
    </location>
</feature>
<protein>
    <recommendedName>
        <fullName evidence="3">DUF6534 domain-containing protein</fullName>
    </recommendedName>
</protein>
<keyword evidence="2" id="KW-0472">Membrane</keyword>
<feature type="compositionally biased region" description="Polar residues" evidence="1">
    <location>
        <begin position="297"/>
        <end position="309"/>
    </location>
</feature>
<keyword evidence="2" id="KW-1133">Transmembrane helix</keyword>
<accession>A0A8H6ZM33</accession>
<dbReference type="Pfam" id="PF20152">
    <property type="entry name" value="DUF6534"/>
    <property type="match status" value="1"/>
</dbReference>
<feature type="transmembrane region" description="Helical" evidence="2">
    <location>
        <begin position="117"/>
        <end position="143"/>
    </location>
</feature>
<dbReference type="Proteomes" id="UP000623687">
    <property type="component" value="Unassembled WGS sequence"/>
</dbReference>
<dbReference type="RefSeq" id="XP_036627331.1">
    <property type="nucleotide sequence ID" value="XM_036779948.1"/>
</dbReference>
<reference evidence="4" key="1">
    <citation type="submission" date="2019-07" db="EMBL/GenBank/DDBJ databases">
        <authorList>
            <person name="Palmer J.M."/>
        </authorList>
    </citation>
    <scope>NUCLEOTIDE SEQUENCE</scope>
    <source>
        <strain evidence="4">PC9</strain>
    </source>
</reference>
<feature type="region of interest" description="Disordered" evidence="1">
    <location>
        <begin position="292"/>
        <end position="331"/>
    </location>
</feature>
<dbReference type="EMBL" id="JACETU010000008">
    <property type="protein sequence ID" value="KAF7422299.1"/>
    <property type="molecule type" value="Genomic_DNA"/>
</dbReference>
<evidence type="ECO:0000256" key="1">
    <source>
        <dbReference type="SAM" id="MobiDB-lite"/>
    </source>
</evidence>
<dbReference type="PANTHER" id="PTHR40465:SF1">
    <property type="entry name" value="DUF6534 DOMAIN-CONTAINING PROTEIN"/>
    <property type="match status" value="1"/>
</dbReference>
<dbReference type="OrthoDB" id="2535105at2759"/>
<feature type="domain" description="DUF6534" evidence="3">
    <location>
        <begin position="163"/>
        <end position="249"/>
    </location>
</feature>
<feature type="transmembrane region" description="Helical" evidence="2">
    <location>
        <begin position="200"/>
        <end position="220"/>
    </location>
</feature>
<evidence type="ECO:0000313" key="5">
    <source>
        <dbReference type="Proteomes" id="UP000623687"/>
    </source>
</evidence>
<dbReference type="AlphaFoldDB" id="A0A8H6ZM33"/>
<feature type="transmembrane region" description="Helical" evidence="2">
    <location>
        <begin position="155"/>
        <end position="179"/>
    </location>
</feature>
<name>A0A8H6ZM33_PLEOS</name>
<keyword evidence="5" id="KW-1185">Reference proteome</keyword>